<comment type="subcellular location">
    <subcellularLocation>
        <location evidence="1">Cell membrane</location>
        <topology evidence="1">Multi-pass membrane protein</topology>
    </subcellularLocation>
</comment>
<evidence type="ECO:0000256" key="6">
    <source>
        <dbReference type="ARBA" id="ARBA00022958"/>
    </source>
</evidence>
<feature type="transmembrane region" description="Helical" evidence="10">
    <location>
        <begin position="412"/>
        <end position="433"/>
    </location>
</feature>
<keyword evidence="3" id="KW-1003">Cell membrane</keyword>
<feature type="transmembrane region" description="Helical" evidence="10">
    <location>
        <begin position="308"/>
        <end position="326"/>
    </location>
</feature>
<evidence type="ECO:0000256" key="10">
    <source>
        <dbReference type="SAM" id="Phobius"/>
    </source>
</evidence>
<accession>A0A7V3ZVX4</accession>
<feature type="transmembrane region" description="Helical" evidence="10">
    <location>
        <begin position="12"/>
        <end position="32"/>
    </location>
</feature>
<protein>
    <recommendedName>
        <fullName evidence="12">Potassium transporter</fullName>
    </recommendedName>
</protein>
<keyword evidence="8" id="KW-0406">Ion transport</keyword>
<dbReference type="NCBIfam" id="TIGR00933">
    <property type="entry name" value="2a38"/>
    <property type="match status" value="1"/>
</dbReference>
<dbReference type="GO" id="GO:0005886">
    <property type="term" value="C:plasma membrane"/>
    <property type="evidence" value="ECO:0007669"/>
    <property type="project" value="UniProtKB-SubCell"/>
</dbReference>
<dbReference type="InterPro" id="IPR003445">
    <property type="entry name" value="Cat_transpt"/>
</dbReference>
<keyword evidence="6" id="KW-0630">Potassium</keyword>
<dbReference type="InterPro" id="IPR004772">
    <property type="entry name" value="TrkH"/>
</dbReference>
<evidence type="ECO:0000256" key="5">
    <source>
        <dbReference type="ARBA" id="ARBA00022692"/>
    </source>
</evidence>
<reference evidence="11" key="1">
    <citation type="journal article" date="2020" name="mSystems">
        <title>Genome- and Community-Level Interaction Insights into Carbon Utilization and Element Cycling Functions of Hydrothermarchaeota in Hydrothermal Sediment.</title>
        <authorList>
            <person name="Zhou Z."/>
            <person name="Liu Y."/>
            <person name="Xu W."/>
            <person name="Pan J."/>
            <person name="Luo Z.H."/>
            <person name="Li M."/>
        </authorList>
    </citation>
    <scope>NUCLEOTIDE SEQUENCE [LARGE SCALE GENOMIC DNA]</scope>
    <source>
        <strain evidence="11">SpSt-697</strain>
    </source>
</reference>
<evidence type="ECO:0000256" key="8">
    <source>
        <dbReference type="ARBA" id="ARBA00023065"/>
    </source>
</evidence>
<evidence type="ECO:0008006" key="12">
    <source>
        <dbReference type="Google" id="ProtNLM"/>
    </source>
</evidence>
<feature type="transmembrane region" description="Helical" evidence="10">
    <location>
        <begin position="347"/>
        <end position="368"/>
    </location>
</feature>
<dbReference type="PANTHER" id="PTHR32024">
    <property type="entry name" value="TRK SYSTEM POTASSIUM UPTAKE PROTEIN TRKG-RELATED"/>
    <property type="match status" value="1"/>
</dbReference>
<name>A0A7V3ZVX4_UNCW3</name>
<keyword evidence="9 10" id="KW-0472">Membrane</keyword>
<evidence type="ECO:0000256" key="2">
    <source>
        <dbReference type="ARBA" id="ARBA00022448"/>
    </source>
</evidence>
<feature type="transmembrane region" description="Helical" evidence="10">
    <location>
        <begin position="187"/>
        <end position="207"/>
    </location>
</feature>
<evidence type="ECO:0000313" key="11">
    <source>
        <dbReference type="EMBL" id="HGK64041.1"/>
    </source>
</evidence>
<feature type="transmembrane region" description="Helical" evidence="10">
    <location>
        <begin position="282"/>
        <end position="302"/>
    </location>
</feature>
<dbReference type="GO" id="GO:0015379">
    <property type="term" value="F:potassium:chloride symporter activity"/>
    <property type="evidence" value="ECO:0007669"/>
    <property type="project" value="InterPro"/>
</dbReference>
<keyword evidence="2" id="KW-0813">Transport</keyword>
<gene>
    <name evidence="11" type="ORF">ENU74_05580</name>
</gene>
<keyword evidence="7 10" id="KW-1133">Transmembrane helix</keyword>
<feature type="transmembrane region" description="Helical" evidence="10">
    <location>
        <begin position="155"/>
        <end position="175"/>
    </location>
</feature>
<evidence type="ECO:0000256" key="9">
    <source>
        <dbReference type="ARBA" id="ARBA00023136"/>
    </source>
</evidence>
<proteinExistence type="predicted"/>
<feature type="transmembrane region" description="Helical" evidence="10">
    <location>
        <begin position="228"/>
        <end position="247"/>
    </location>
</feature>
<feature type="transmembrane region" description="Helical" evidence="10">
    <location>
        <begin position="71"/>
        <end position="95"/>
    </location>
</feature>
<keyword evidence="5 10" id="KW-0812">Transmembrane</keyword>
<dbReference type="AlphaFoldDB" id="A0A7V3ZVX4"/>
<organism evidence="11">
    <name type="scientific">candidate division WOR-3 bacterium</name>
    <dbReference type="NCBI Taxonomy" id="2052148"/>
    <lineage>
        <taxon>Bacteria</taxon>
        <taxon>Bacteria division WOR-3</taxon>
    </lineage>
</organism>
<keyword evidence="4" id="KW-0633">Potassium transport</keyword>
<feature type="transmembrane region" description="Helical" evidence="10">
    <location>
        <begin position="126"/>
        <end position="148"/>
    </location>
</feature>
<evidence type="ECO:0000256" key="1">
    <source>
        <dbReference type="ARBA" id="ARBA00004651"/>
    </source>
</evidence>
<evidence type="ECO:0000256" key="4">
    <source>
        <dbReference type="ARBA" id="ARBA00022538"/>
    </source>
</evidence>
<sequence>MKFFTTFSPAKFLVFYFLIFIIAGTILLSLPIATTKGISLVDALYTATSAVCVTGLIVKDTQNDFTLFGKLVILILIQLGGLGYMTITTVIILLFQRKTSFQDMLLVKEQAGITSFKNFRSFLFDVARVVFIFEGIGASLLFLYFYFFQKMPVSTAVFHSVFHAVSAFCNAGFSSFSKNLSSFSNNIFVPLIIAFLFISGGLGFIVWSDIYWTYLKRKEKRISLHTKIVLLTTFFLILLGTFLIYLLEYHNSLKNFPILNKIIIAFFHATTPRTAGFNLIPVSSFHYATLLIVMLLMFIGASPGGTGGGIKTTTFLVALLYPFNFLKGRTSEKFFKRKLTFSVIEKSIVIIILSAILIFLAAFFITLIERDIDFIKILFETFSAFGTVGLSLGSTKNSLLSFSYDFSFLSKLIIILVMFSGRVGVINILRLLIKEKREHFDFPEEEISVG</sequence>
<dbReference type="PANTHER" id="PTHR32024:SF1">
    <property type="entry name" value="KTR SYSTEM POTASSIUM UPTAKE PROTEIN B"/>
    <property type="match status" value="1"/>
</dbReference>
<comment type="caution">
    <text evidence="11">The sequence shown here is derived from an EMBL/GenBank/DDBJ whole genome shotgun (WGS) entry which is preliminary data.</text>
</comment>
<evidence type="ECO:0000256" key="7">
    <source>
        <dbReference type="ARBA" id="ARBA00022989"/>
    </source>
</evidence>
<evidence type="ECO:0000256" key="3">
    <source>
        <dbReference type="ARBA" id="ARBA00022475"/>
    </source>
</evidence>
<dbReference type="EMBL" id="DTDR01000133">
    <property type="protein sequence ID" value="HGK64041.1"/>
    <property type="molecule type" value="Genomic_DNA"/>
</dbReference>
<dbReference type="Pfam" id="PF02386">
    <property type="entry name" value="TrkH"/>
    <property type="match status" value="1"/>
</dbReference>